<accession>A0A2T4BA25</accession>
<sequence>DRQGLRTASSRRRNNSKNNGTRNTRHHIHRLPRRLGSPGGQENSDAARSRNLTRCRGSCFFWLQSASNIKRIHSGLSGCLSTCDIAVSLGPVSASSVSATESGAWTGCKAVELTGDGERHPATNGASRYRQQLSHDGFRSCISASLRLHPRTSSPRRRSRFLRLSFFPLVSSSFELSLTRRHSDDYFP</sequence>
<reference evidence="3" key="1">
    <citation type="submission" date="2016-07" db="EMBL/GenBank/DDBJ databases">
        <title>Multiple horizontal gene transfer events from other fungi enriched the ability of initially mycotrophic Trichoderma (Ascomycota) to feed on dead plant biomass.</title>
        <authorList>
            <consortium name="DOE Joint Genome Institute"/>
            <person name="Atanasova L."/>
            <person name="Chenthamara K."/>
            <person name="Zhang J."/>
            <person name="Grujic M."/>
            <person name="Henrissat B."/>
            <person name="Kuo A."/>
            <person name="Aerts A."/>
            <person name="Salamov A."/>
            <person name="Lipzen A."/>
            <person name="Labutti K."/>
            <person name="Barry K."/>
            <person name="Miao Y."/>
            <person name="Rahimi M.J."/>
            <person name="Shen Q."/>
            <person name="Grigoriev I.V."/>
            <person name="Kubicek C.P."/>
            <person name="Druzhinina I.S."/>
        </authorList>
    </citation>
    <scope>NUCLEOTIDE SEQUENCE [LARGE SCALE GENOMIC DNA]</scope>
    <source>
        <strain evidence="3">TUCIM 6016</strain>
    </source>
</reference>
<protein>
    <submittedName>
        <fullName evidence="2">Uncharacterized protein</fullName>
    </submittedName>
</protein>
<gene>
    <name evidence="2" type="ORF">BBK36DRAFT_1200154</name>
</gene>
<feature type="non-terminal residue" evidence="2">
    <location>
        <position position="1"/>
    </location>
</feature>
<evidence type="ECO:0000313" key="2">
    <source>
        <dbReference type="EMBL" id="PTB66138.1"/>
    </source>
</evidence>
<keyword evidence="3" id="KW-1185">Reference proteome</keyword>
<dbReference type="Proteomes" id="UP000241546">
    <property type="component" value="Unassembled WGS sequence"/>
</dbReference>
<dbReference type="EMBL" id="KZ680213">
    <property type="protein sequence ID" value="PTB66138.1"/>
    <property type="molecule type" value="Genomic_DNA"/>
</dbReference>
<dbReference type="GeneID" id="36605237"/>
<name>A0A2T4BA25_9HYPO</name>
<feature type="compositionally biased region" description="Basic residues" evidence="1">
    <location>
        <begin position="23"/>
        <end position="33"/>
    </location>
</feature>
<dbReference type="RefSeq" id="XP_024749458.1">
    <property type="nucleotide sequence ID" value="XM_024897119.1"/>
</dbReference>
<evidence type="ECO:0000256" key="1">
    <source>
        <dbReference type="SAM" id="MobiDB-lite"/>
    </source>
</evidence>
<feature type="region of interest" description="Disordered" evidence="1">
    <location>
        <begin position="1"/>
        <end position="48"/>
    </location>
</feature>
<dbReference type="AlphaFoldDB" id="A0A2T4BA25"/>
<organism evidence="2 3">
    <name type="scientific">Trichoderma citrinoviride</name>
    <dbReference type="NCBI Taxonomy" id="58853"/>
    <lineage>
        <taxon>Eukaryota</taxon>
        <taxon>Fungi</taxon>
        <taxon>Dikarya</taxon>
        <taxon>Ascomycota</taxon>
        <taxon>Pezizomycotina</taxon>
        <taxon>Sordariomycetes</taxon>
        <taxon>Hypocreomycetidae</taxon>
        <taxon>Hypocreales</taxon>
        <taxon>Hypocreaceae</taxon>
        <taxon>Trichoderma</taxon>
    </lineage>
</organism>
<proteinExistence type="predicted"/>
<evidence type="ECO:0000313" key="3">
    <source>
        <dbReference type="Proteomes" id="UP000241546"/>
    </source>
</evidence>